<reference evidence="2" key="1">
    <citation type="journal article" date="2023" name="Mol. Biol. Evol.">
        <title>Third-Generation Sequencing Reveals the Adaptive Role of the Epigenome in Three Deep-Sea Polychaetes.</title>
        <authorList>
            <person name="Perez M."/>
            <person name="Aroh O."/>
            <person name="Sun Y."/>
            <person name="Lan Y."/>
            <person name="Juniper S.K."/>
            <person name="Young C.R."/>
            <person name="Angers B."/>
            <person name="Qian P.Y."/>
        </authorList>
    </citation>
    <scope>NUCLEOTIDE SEQUENCE</scope>
    <source>
        <strain evidence="2">P08H-3</strain>
    </source>
</reference>
<name>A0AAD9MS87_9ANNE</name>
<evidence type="ECO:0000313" key="3">
    <source>
        <dbReference type="Proteomes" id="UP001208570"/>
    </source>
</evidence>
<comment type="caution">
    <text evidence="2">The sequence shown here is derived from an EMBL/GenBank/DDBJ whole genome shotgun (WGS) entry which is preliminary data.</text>
</comment>
<dbReference type="EMBL" id="JAODUP010000806">
    <property type="protein sequence ID" value="KAK2143872.1"/>
    <property type="molecule type" value="Genomic_DNA"/>
</dbReference>
<feature type="compositionally biased region" description="Polar residues" evidence="1">
    <location>
        <begin position="50"/>
        <end position="64"/>
    </location>
</feature>
<dbReference type="Proteomes" id="UP001208570">
    <property type="component" value="Unassembled WGS sequence"/>
</dbReference>
<feature type="compositionally biased region" description="Basic residues" evidence="1">
    <location>
        <begin position="24"/>
        <end position="41"/>
    </location>
</feature>
<dbReference type="AlphaFoldDB" id="A0AAD9MS87"/>
<accession>A0AAD9MS87</accession>
<sequence>MRNVFIMRIMAIVYPQWKNGNPFQKKKKKKKDKRKKEKRKSGYIEADGITTPSKEQVPPSQSATPAAYKLPPMSNYQLMAENSTLKMMYEYRVSLQQANRIVVSVLFTNLTSYHLKDIEFNVLDSLNTKLMRGSEEGSTQDKIDFKLPMPCSAFLVGLPCNGCRTTNFKHKKHCIKYHNHKTPHQNV</sequence>
<keyword evidence="3" id="KW-1185">Reference proteome</keyword>
<organism evidence="2 3">
    <name type="scientific">Paralvinella palmiformis</name>
    <dbReference type="NCBI Taxonomy" id="53620"/>
    <lineage>
        <taxon>Eukaryota</taxon>
        <taxon>Metazoa</taxon>
        <taxon>Spiralia</taxon>
        <taxon>Lophotrochozoa</taxon>
        <taxon>Annelida</taxon>
        <taxon>Polychaeta</taxon>
        <taxon>Sedentaria</taxon>
        <taxon>Canalipalpata</taxon>
        <taxon>Terebellida</taxon>
        <taxon>Terebelliformia</taxon>
        <taxon>Alvinellidae</taxon>
        <taxon>Paralvinella</taxon>
    </lineage>
</organism>
<evidence type="ECO:0000256" key="1">
    <source>
        <dbReference type="SAM" id="MobiDB-lite"/>
    </source>
</evidence>
<feature type="region of interest" description="Disordered" evidence="1">
    <location>
        <begin position="21"/>
        <end position="66"/>
    </location>
</feature>
<gene>
    <name evidence="2" type="ORF">LSH36_806g02046</name>
</gene>
<proteinExistence type="predicted"/>
<evidence type="ECO:0000313" key="2">
    <source>
        <dbReference type="EMBL" id="KAK2143872.1"/>
    </source>
</evidence>
<protein>
    <submittedName>
        <fullName evidence="2">Uncharacterized protein</fullName>
    </submittedName>
</protein>